<evidence type="ECO:0000256" key="3">
    <source>
        <dbReference type="ARBA" id="ARBA00022833"/>
    </source>
</evidence>
<dbReference type="Pfam" id="PF01753">
    <property type="entry name" value="zf-MYND"/>
    <property type="match status" value="1"/>
</dbReference>
<dbReference type="GO" id="GO:0008270">
    <property type="term" value="F:zinc ion binding"/>
    <property type="evidence" value="ECO:0007669"/>
    <property type="project" value="UniProtKB-KW"/>
</dbReference>
<evidence type="ECO:0000256" key="4">
    <source>
        <dbReference type="PROSITE-ProRule" id="PRU00134"/>
    </source>
</evidence>
<dbReference type="SUPFAM" id="SSF144232">
    <property type="entry name" value="HIT/MYND zinc finger-like"/>
    <property type="match status" value="1"/>
</dbReference>
<name>A0AAD7J3S6_9AGAR</name>
<dbReference type="Proteomes" id="UP001215598">
    <property type="component" value="Unassembled WGS sequence"/>
</dbReference>
<proteinExistence type="predicted"/>
<protein>
    <recommendedName>
        <fullName evidence="5">MYND-type domain-containing protein</fullName>
    </recommendedName>
</protein>
<keyword evidence="1" id="KW-0479">Metal-binding</keyword>
<reference evidence="6" key="1">
    <citation type="submission" date="2023-03" db="EMBL/GenBank/DDBJ databases">
        <title>Massive genome expansion in bonnet fungi (Mycena s.s.) driven by repeated elements and novel gene families across ecological guilds.</title>
        <authorList>
            <consortium name="Lawrence Berkeley National Laboratory"/>
            <person name="Harder C.B."/>
            <person name="Miyauchi S."/>
            <person name="Viragh M."/>
            <person name="Kuo A."/>
            <person name="Thoen E."/>
            <person name="Andreopoulos B."/>
            <person name="Lu D."/>
            <person name="Skrede I."/>
            <person name="Drula E."/>
            <person name="Henrissat B."/>
            <person name="Morin E."/>
            <person name="Kohler A."/>
            <person name="Barry K."/>
            <person name="LaButti K."/>
            <person name="Morin E."/>
            <person name="Salamov A."/>
            <person name="Lipzen A."/>
            <person name="Mereny Z."/>
            <person name="Hegedus B."/>
            <person name="Baldrian P."/>
            <person name="Stursova M."/>
            <person name="Weitz H."/>
            <person name="Taylor A."/>
            <person name="Grigoriev I.V."/>
            <person name="Nagy L.G."/>
            <person name="Martin F."/>
            <person name="Kauserud H."/>
        </authorList>
    </citation>
    <scope>NUCLEOTIDE SEQUENCE</scope>
    <source>
        <strain evidence="6">CBHHK182m</strain>
    </source>
</reference>
<dbReference type="Gene3D" id="6.10.140.2220">
    <property type="match status" value="1"/>
</dbReference>
<keyword evidence="2 4" id="KW-0863">Zinc-finger</keyword>
<accession>A0AAD7J3S6</accession>
<comment type="caution">
    <text evidence="6">The sequence shown here is derived from an EMBL/GenBank/DDBJ whole genome shotgun (WGS) entry which is preliminary data.</text>
</comment>
<keyword evidence="7" id="KW-1185">Reference proteome</keyword>
<evidence type="ECO:0000313" key="7">
    <source>
        <dbReference type="Proteomes" id="UP001215598"/>
    </source>
</evidence>
<dbReference type="PROSITE" id="PS50865">
    <property type="entry name" value="ZF_MYND_2"/>
    <property type="match status" value="1"/>
</dbReference>
<dbReference type="AlphaFoldDB" id="A0AAD7J3S6"/>
<dbReference type="PROSITE" id="PS01360">
    <property type="entry name" value="ZF_MYND_1"/>
    <property type="match status" value="1"/>
</dbReference>
<gene>
    <name evidence="6" type="ORF">B0H16DRAFT_1542561</name>
</gene>
<evidence type="ECO:0000256" key="2">
    <source>
        <dbReference type="ARBA" id="ARBA00022771"/>
    </source>
</evidence>
<keyword evidence="3" id="KW-0862">Zinc</keyword>
<evidence type="ECO:0000259" key="5">
    <source>
        <dbReference type="PROSITE" id="PS50865"/>
    </source>
</evidence>
<sequence length="212" mass="24068">MTSIQCAKCAKTDDEQSFKRCSKCQIATYCSQDCQKADWKSHKTLCSSPAPEGIVRGIVIPCDSEIRRYGIFDEVDLDATHPIHTQGIVCPVSAKVGLPIVIYRHLREDPLSMSREPGLDNQKATFLMIDPESGFAPPEWQACVGSVTVMRKDGKPLTRESIETIWMYHDHLLDLFGDDRSTPRRTMTKEGFTQYCARYKTQRRFNNMSVPL</sequence>
<dbReference type="EMBL" id="JARKIB010000052">
    <property type="protein sequence ID" value="KAJ7754492.1"/>
    <property type="molecule type" value="Genomic_DNA"/>
</dbReference>
<feature type="domain" description="MYND-type" evidence="5">
    <location>
        <begin position="6"/>
        <end position="46"/>
    </location>
</feature>
<evidence type="ECO:0000313" key="6">
    <source>
        <dbReference type="EMBL" id="KAJ7754492.1"/>
    </source>
</evidence>
<evidence type="ECO:0000256" key="1">
    <source>
        <dbReference type="ARBA" id="ARBA00022723"/>
    </source>
</evidence>
<organism evidence="6 7">
    <name type="scientific">Mycena metata</name>
    <dbReference type="NCBI Taxonomy" id="1033252"/>
    <lineage>
        <taxon>Eukaryota</taxon>
        <taxon>Fungi</taxon>
        <taxon>Dikarya</taxon>
        <taxon>Basidiomycota</taxon>
        <taxon>Agaricomycotina</taxon>
        <taxon>Agaricomycetes</taxon>
        <taxon>Agaricomycetidae</taxon>
        <taxon>Agaricales</taxon>
        <taxon>Marasmiineae</taxon>
        <taxon>Mycenaceae</taxon>
        <taxon>Mycena</taxon>
    </lineage>
</organism>
<dbReference type="InterPro" id="IPR002893">
    <property type="entry name" value="Znf_MYND"/>
</dbReference>